<keyword evidence="5" id="KW-0324">Glycolysis</keyword>
<dbReference type="InterPro" id="IPR004456">
    <property type="entry name" value="Pglycerate_mutase_ApgM"/>
</dbReference>
<feature type="domain" description="Metalloenzyme" evidence="6">
    <location>
        <begin position="4"/>
        <end position="400"/>
    </location>
</feature>
<comment type="similarity">
    <text evidence="4">Belongs to the BPG-independent phosphoglycerate mutase family. A-PGAM subfamily.</text>
</comment>
<evidence type="ECO:0000256" key="3">
    <source>
        <dbReference type="ARBA" id="ARBA00004921"/>
    </source>
</evidence>
<evidence type="ECO:0000256" key="1">
    <source>
        <dbReference type="ARBA" id="ARBA00000370"/>
    </source>
</evidence>
<dbReference type="PIRSF" id="PIRSF006392">
    <property type="entry name" value="IPGAM_arch"/>
    <property type="match status" value="1"/>
</dbReference>
<evidence type="ECO:0000313" key="8">
    <source>
        <dbReference type="Proteomes" id="UP001476247"/>
    </source>
</evidence>
<dbReference type="SUPFAM" id="SSF53649">
    <property type="entry name" value="Alkaline phosphatase-like"/>
    <property type="match status" value="1"/>
</dbReference>
<reference evidence="7 8" key="1">
    <citation type="submission" date="2024-04" db="EMBL/GenBank/DDBJ databases">
        <title>genome sequences of Mucor flavus KT1a and Helicostylum pulchrum KT1b strains isolation_sourced from the surface of a dry-aged beef.</title>
        <authorList>
            <person name="Toyotome T."/>
            <person name="Hosono M."/>
            <person name="Torimaru M."/>
            <person name="Fukuda K."/>
            <person name="Mikami N."/>
        </authorList>
    </citation>
    <scope>NUCLEOTIDE SEQUENCE [LARGE SCALE GENOMIC DNA]</scope>
    <source>
        <strain evidence="7 8">KT1b</strain>
    </source>
</reference>
<proteinExistence type="inferred from homology"/>
<evidence type="ECO:0000256" key="4">
    <source>
        <dbReference type="ARBA" id="ARBA00005524"/>
    </source>
</evidence>
<dbReference type="PANTHER" id="PTHR31209:SF0">
    <property type="entry name" value="METALLOENZYME DOMAIN-CONTAINING PROTEIN"/>
    <property type="match status" value="1"/>
</dbReference>
<comment type="catalytic activity">
    <reaction evidence="1">
        <text>(2R)-2-phosphoglycerate = (2R)-3-phosphoglycerate</text>
        <dbReference type="Rhea" id="RHEA:15901"/>
        <dbReference type="ChEBI" id="CHEBI:58272"/>
        <dbReference type="ChEBI" id="CHEBI:58289"/>
        <dbReference type="EC" id="5.4.2.12"/>
    </reaction>
</comment>
<comment type="caution">
    <text evidence="7">The sequence shown here is derived from an EMBL/GenBank/DDBJ whole genome shotgun (WGS) entry which is preliminary data.</text>
</comment>
<evidence type="ECO:0000256" key="2">
    <source>
        <dbReference type="ARBA" id="ARBA00002315"/>
    </source>
</evidence>
<gene>
    <name evidence="7" type="ORF">HPULCUR_011987</name>
</gene>
<dbReference type="InterPro" id="IPR017850">
    <property type="entry name" value="Alkaline_phosphatase_core_sf"/>
</dbReference>
<evidence type="ECO:0000313" key="7">
    <source>
        <dbReference type="EMBL" id="GAA5806453.1"/>
    </source>
</evidence>
<organism evidence="7 8">
    <name type="scientific">Helicostylum pulchrum</name>
    <dbReference type="NCBI Taxonomy" id="562976"/>
    <lineage>
        <taxon>Eukaryota</taxon>
        <taxon>Fungi</taxon>
        <taxon>Fungi incertae sedis</taxon>
        <taxon>Mucoromycota</taxon>
        <taxon>Mucoromycotina</taxon>
        <taxon>Mucoromycetes</taxon>
        <taxon>Mucorales</taxon>
        <taxon>Mucorineae</taxon>
        <taxon>Mucoraceae</taxon>
        <taxon>Helicostylum</taxon>
    </lineage>
</organism>
<dbReference type="PANTHER" id="PTHR31209">
    <property type="entry name" value="COFACTOR-INDEPENDENT PHOSPHOGLYCERATE MUTASE"/>
    <property type="match status" value="1"/>
</dbReference>
<sequence>MKNKLLFFLIDGLGDVNIPHLESKTPLKLARIPWLDKLAEKGMSGLLDPVEPGLACGSDTAHLSILGYDPRVHYRGRGAFESMGAGLEMIPGDIAFKSNFAYLDKSTGIVVLRKADRNFEGLGPVLCKAINNVKLPSFPNHSISVKYAIEHRCGVRVRGPELTDTITGTDPLKDNKPLIYCEPTVKDEPSKMTSKLTNELSNAFYDILMDHPINKKRIAQGKNPANCVLLRGCGSCIDVPSIEQLHDLKSFLIAPTCIIAGIGITVGMDLLNVPGATGDYHTNFHAKAEACLENIRLDKYDFGFCHLKAVDDAGHDQDAEKKIYYLEKMDEMIGSVITSLEKDTDINYTIIVTGDHTTPTVYGDHSCEPVPFCISSLTPNSTNVDSVQMFDEISASRGALGRFCGDQVMIIAKSVMNQQVNK</sequence>
<dbReference type="InterPro" id="IPR006124">
    <property type="entry name" value="Metalloenzyme"/>
</dbReference>
<accession>A0ABP9YHZ5</accession>
<keyword evidence="8" id="KW-1185">Reference proteome</keyword>
<comment type="function">
    <text evidence="2">Catalyzes the interconversion of 2-phosphoglycerate and 3-phosphoglycerate.</text>
</comment>
<dbReference type="Proteomes" id="UP001476247">
    <property type="component" value="Unassembled WGS sequence"/>
</dbReference>
<dbReference type="EMBL" id="BAABUJ010000065">
    <property type="protein sequence ID" value="GAA5806453.1"/>
    <property type="molecule type" value="Genomic_DNA"/>
</dbReference>
<dbReference type="Pfam" id="PF01676">
    <property type="entry name" value="Metalloenzyme"/>
    <property type="match status" value="1"/>
</dbReference>
<protein>
    <recommendedName>
        <fullName evidence="6">Metalloenzyme domain-containing protein</fullName>
    </recommendedName>
</protein>
<dbReference type="Gene3D" id="3.40.720.10">
    <property type="entry name" value="Alkaline Phosphatase, subunit A"/>
    <property type="match status" value="2"/>
</dbReference>
<dbReference type="Pfam" id="PF10143">
    <property type="entry name" value="PhosphMutase"/>
    <property type="match status" value="1"/>
</dbReference>
<name>A0ABP9YHZ5_9FUNG</name>
<comment type="pathway">
    <text evidence="3">Carbohydrate degradation.</text>
</comment>
<evidence type="ECO:0000259" key="6">
    <source>
        <dbReference type="Pfam" id="PF01676"/>
    </source>
</evidence>
<dbReference type="CDD" id="cd16011">
    <property type="entry name" value="iPGM_like"/>
    <property type="match status" value="1"/>
</dbReference>
<evidence type="ECO:0000256" key="5">
    <source>
        <dbReference type="ARBA" id="ARBA00023152"/>
    </source>
</evidence>
<dbReference type="NCBIfam" id="TIGR00306">
    <property type="entry name" value="apgM"/>
    <property type="match status" value="1"/>
</dbReference>